<feature type="binding site" evidence="8">
    <location>
        <position position="114"/>
    </location>
    <ligand>
        <name>Cu cation</name>
        <dbReference type="ChEBI" id="CHEBI:23378"/>
    </ligand>
</feature>
<proteinExistence type="predicted"/>
<evidence type="ECO:0000256" key="3">
    <source>
        <dbReference type="ARBA" id="ARBA00022723"/>
    </source>
</evidence>
<feature type="binding site" evidence="8">
    <location>
        <position position="122"/>
    </location>
    <ligand>
        <name>Cu cation</name>
        <dbReference type="ChEBI" id="CHEBI:23378"/>
    </ligand>
</feature>
<dbReference type="InterPro" id="IPR001235">
    <property type="entry name" value="Copper_blue_Plastocyanin"/>
</dbReference>
<dbReference type="Gene3D" id="2.60.40.420">
    <property type="entry name" value="Cupredoxins - blue copper proteins"/>
    <property type="match status" value="1"/>
</dbReference>
<keyword evidence="4" id="KW-0574">Periplasm</keyword>
<name>A0A9X3KL76_9HYPH</name>
<feature type="signal peptide" evidence="9">
    <location>
        <begin position="1"/>
        <end position="36"/>
    </location>
</feature>
<keyword evidence="9" id="KW-0732">Signal</keyword>
<dbReference type="InterPro" id="IPR002386">
    <property type="entry name" value="Amicyanin/Pseudoazurin"/>
</dbReference>
<evidence type="ECO:0000256" key="1">
    <source>
        <dbReference type="ARBA" id="ARBA00004418"/>
    </source>
</evidence>
<dbReference type="InterPro" id="IPR008972">
    <property type="entry name" value="Cupredoxin"/>
</dbReference>
<dbReference type="InterPro" id="IPR000923">
    <property type="entry name" value="BlueCu_1"/>
</dbReference>
<dbReference type="GO" id="GO:0042597">
    <property type="term" value="C:periplasmic space"/>
    <property type="evidence" value="ECO:0007669"/>
    <property type="project" value="UniProtKB-SubCell"/>
</dbReference>
<keyword evidence="2" id="KW-0813">Transport</keyword>
<sequence length="159" mass="17479">MMTVITFASSAAKARRFCAAAAIAVSAAGFPLHALAETFEVKMMNRGEKGPMVFEPDFLEIAPGDRVRFVPTHKSHNAATIDGMVPEGVEGFKSRINDEFETGFEKPGFYGIKCSPHYGMGMVMLIKVGEATLPQSYRTVDVPVRAKPRFEDLFEQAEK</sequence>
<accession>A0A9X3KL76</accession>
<evidence type="ECO:0000256" key="4">
    <source>
        <dbReference type="ARBA" id="ARBA00022764"/>
    </source>
</evidence>
<keyword evidence="3 8" id="KW-0479">Metal-binding</keyword>
<comment type="caution">
    <text evidence="11">The sequence shown here is derived from an EMBL/GenBank/DDBJ whole genome shotgun (WGS) entry which is preliminary data.</text>
</comment>
<dbReference type="PRINTS" id="PR00155">
    <property type="entry name" value="AMICYANIN"/>
</dbReference>
<protein>
    <recommendedName>
        <fullName evidence="7">Pseudoazurin</fullName>
    </recommendedName>
</protein>
<evidence type="ECO:0000313" key="12">
    <source>
        <dbReference type="Proteomes" id="UP001151018"/>
    </source>
</evidence>
<evidence type="ECO:0000256" key="6">
    <source>
        <dbReference type="ARBA" id="ARBA00023008"/>
    </source>
</evidence>
<dbReference type="PRINTS" id="PR00156">
    <property type="entry name" value="COPPERBLUE"/>
</dbReference>
<reference evidence="11" key="1">
    <citation type="submission" date="2022-12" db="EMBL/GenBank/DDBJ databases">
        <title>Draft genome sequences of 22 rhizogenic Agrobacterium biovar 1 strains, the causative agent of hairy root disease.</title>
        <authorList>
            <person name="Kim N."/>
            <person name="Vargas P."/>
            <person name="Rediers H."/>
        </authorList>
    </citation>
    <scope>NUCLEOTIDE SEQUENCE</scope>
    <source>
        <strain evidence="11">ST15.13.006</strain>
    </source>
</reference>
<dbReference type="Proteomes" id="UP001151018">
    <property type="component" value="Unassembled WGS sequence"/>
</dbReference>
<feature type="binding site" evidence="8">
    <location>
        <position position="76"/>
    </location>
    <ligand>
        <name>Cu cation</name>
        <dbReference type="ChEBI" id="CHEBI:23378"/>
    </ligand>
</feature>
<keyword evidence="5" id="KW-0249">Electron transport</keyword>
<dbReference type="NCBIfam" id="TIGR02375">
    <property type="entry name" value="pseudoazurin"/>
    <property type="match status" value="1"/>
</dbReference>
<evidence type="ECO:0000256" key="5">
    <source>
        <dbReference type="ARBA" id="ARBA00022982"/>
    </source>
</evidence>
<dbReference type="AlphaFoldDB" id="A0A9X3KL76"/>
<evidence type="ECO:0000313" key="11">
    <source>
        <dbReference type="EMBL" id="MCZ7936884.1"/>
    </source>
</evidence>
<feature type="chain" id="PRO_5040909445" description="Pseudoazurin" evidence="9">
    <location>
        <begin position="37"/>
        <end position="159"/>
    </location>
</feature>
<dbReference type="EMBL" id="JAPZLR010000002">
    <property type="protein sequence ID" value="MCZ7936884.1"/>
    <property type="molecule type" value="Genomic_DNA"/>
</dbReference>
<dbReference type="CDD" id="cd04218">
    <property type="entry name" value="Pseudoazurin"/>
    <property type="match status" value="1"/>
</dbReference>
<evidence type="ECO:0000256" key="8">
    <source>
        <dbReference type="PIRSR" id="PIRSR602386-1"/>
    </source>
</evidence>
<evidence type="ECO:0000256" key="2">
    <source>
        <dbReference type="ARBA" id="ARBA00022448"/>
    </source>
</evidence>
<keyword evidence="6 8" id="KW-0186">Copper</keyword>
<dbReference type="RefSeq" id="WP_077985081.1">
    <property type="nucleotide sequence ID" value="NZ_JAAMOL010000009.1"/>
</dbReference>
<comment type="subcellular location">
    <subcellularLocation>
        <location evidence="1">Periplasm</location>
    </subcellularLocation>
</comment>
<dbReference type="InterPro" id="IPR012745">
    <property type="entry name" value="Pseudoazurin"/>
</dbReference>
<feature type="binding site" evidence="8">
    <location>
        <position position="117"/>
    </location>
    <ligand>
        <name>Cu cation</name>
        <dbReference type="ChEBI" id="CHEBI:23378"/>
    </ligand>
</feature>
<gene>
    <name evidence="11" type="ORF">O9X88_04945</name>
</gene>
<feature type="domain" description="Blue (type 1) copper" evidence="10">
    <location>
        <begin position="42"/>
        <end position="128"/>
    </location>
</feature>
<evidence type="ECO:0000256" key="7">
    <source>
        <dbReference type="NCBIfam" id="TIGR02375"/>
    </source>
</evidence>
<dbReference type="GO" id="GO:0005507">
    <property type="term" value="F:copper ion binding"/>
    <property type="evidence" value="ECO:0007669"/>
    <property type="project" value="UniProtKB-UniRule"/>
</dbReference>
<organism evidence="11 12">
    <name type="scientific">Agrobacterium salinitolerans</name>
    <dbReference type="NCBI Taxonomy" id="1183413"/>
    <lineage>
        <taxon>Bacteria</taxon>
        <taxon>Pseudomonadati</taxon>
        <taxon>Pseudomonadota</taxon>
        <taxon>Alphaproteobacteria</taxon>
        <taxon>Hyphomicrobiales</taxon>
        <taxon>Rhizobiaceae</taxon>
        <taxon>Rhizobium/Agrobacterium group</taxon>
        <taxon>Agrobacterium</taxon>
    </lineage>
</organism>
<dbReference type="SUPFAM" id="SSF49503">
    <property type="entry name" value="Cupredoxins"/>
    <property type="match status" value="1"/>
</dbReference>
<evidence type="ECO:0000259" key="10">
    <source>
        <dbReference type="Pfam" id="PF00127"/>
    </source>
</evidence>
<evidence type="ECO:0000256" key="9">
    <source>
        <dbReference type="SAM" id="SignalP"/>
    </source>
</evidence>
<dbReference type="GO" id="GO:0009055">
    <property type="term" value="F:electron transfer activity"/>
    <property type="evidence" value="ECO:0007669"/>
    <property type="project" value="InterPro"/>
</dbReference>
<comment type="cofactor">
    <cofactor evidence="8">
        <name>Cu cation</name>
        <dbReference type="ChEBI" id="CHEBI:23378"/>
    </cofactor>
    <text evidence="8">Binds 1 copper ion per subunit.</text>
</comment>
<dbReference type="Pfam" id="PF00127">
    <property type="entry name" value="Copper-bind"/>
    <property type="match status" value="1"/>
</dbReference>